<sequence length="102" mass="11296">MQNYISADVVAREGHVGAGQSIRDAATASPFTAQLAALADVVTSDIWFASRGSAGRKNYQSVLLLDWRRMQVGNCAHERDLLVMRLDQVRWSNLSRQSDGLF</sequence>
<evidence type="ECO:0000313" key="2">
    <source>
        <dbReference type="Proteomes" id="UP000287394"/>
    </source>
</evidence>
<gene>
    <name evidence="1" type="ORF">CCAX7_59550</name>
</gene>
<dbReference type="Proteomes" id="UP000287394">
    <property type="component" value="Chromosome"/>
</dbReference>
<dbReference type="EMBL" id="AP025739">
    <property type="protein sequence ID" value="BDI33904.1"/>
    <property type="molecule type" value="Genomic_DNA"/>
</dbReference>
<reference evidence="1 2" key="1">
    <citation type="journal article" date="2019" name="Int. J. Syst. Evol. Microbiol.">
        <title>Capsulimonas corticalis gen. nov., sp. nov., an aerobic capsulated bacterium, of a novel bacterial order, Capsulimonadales ord. nov., of the class Armatimonadia of the phylum Armatimonadetes.</title>
        <authorList>
            <person name="Li J."/>
            <person name="Kudo C."/>
            <person name="Tonouchi A."/>
        </authorList>
    </citation>
    <scope>NUCLEOTIDE SEQUENCE [LARGE SCALE GENOMIC DNA]</scope>
    <source>
        <strain evidence="1 2">AX-7</strain>
    </source>
</reference>
<dbReference type="AlphaFoldDB" id="A0A402CZQ1"/>
<dbReference type="KEGG" id="ccot:CCAX7_59550"/>
<name>A0A402CZQ1_9BACT</name>
<accession>A0A402CZQ1</accession>
<organism evidence="1 2">
    <name type="scientific">Capsulimonas corticalis</name>
    <dbReference type="NCBI Taxonomy" id="2219043"/>
    <lineage>
        <taxon>Bacteria</taxon>
        <taxon>Bacillati</taxon>
        <taxon>Armatimonadota</taxon>
        <taxon>Armatimonadia</taxon>
        <taxon>Capsulimonadales</taxon>
        <taxon>Capsulimonadaceae</taxon>
        <taxon>Capsulimonas</taxon>
    </lineage>
</organism>
<dbReference type="RefSeq" id="WP_125206119.1">
    <property type="nucleotide sequence ID" value="NZ_AP025739.1"/>
</dbReference>
<proteinExistence type="predicted"/>
<evidence type="ECO:0000313" key="1">
    <source>
        <dbReference type="EMBL" id="BDI33904.1"/>
    </source>
</evidence>
<protein>
    <submittedName>
        <fullName evidence="1">Uncharacterized protein</fullName>
    </submittedName>
</protein>
<keyword evidence="2" id="KW-1185">Reference proteome</keyword>